<protein>
    <submittedName>
        <fullName evidence="1">DUF3795 domain-containing protein</fullName>
    </submittedName>
</protein>
<accession>A0A839K4W1</accession>
<keyword evidence="2" id="KW-1185">Reference proteome</keyword>
<dbReference type="Proteomes" id="UP000574276">
    <property type="component" value="Unassembled WGS sequence"/>
</dbReference>
<name>A0A839K4W1_9FIRM</name>
<reference evidence="1 2" key="1">
    <citation type="submission" date="2020-07" db="EMBL/GenBank/DDBJ databases">
        <title>Characterization and genome sequencing of isolate MD1, a novel member within the family Lachnospiraceae.</title>
        <authorList>
            <person name="Rettenmaier R."/>
            <person name="Di Bello L."/>
            <person name="Zinser C."/>
            <person name="Scheitz K."/>
            <person name="Liebl W."/>
            <person name="Zverlov V."/>
        </authorList>
    </citation>
    <scope>NUCLEOTIDE SEQUENCE [LARGE SCALE GENOMIC DNA]</scope>
    <source>
        <strain evidence="1 2">MD1</strain>
    </source>
</reference>
<organism evidence="1 2">
    <name type="scientific">Variimorphobacter saccharofermentans</name>
    <dbReference type="NCBI Taxonomy" id="2755051"/>
    <lineage>
        <taxon>Bacteria</taxon>
        <taxon>Bacillati</taxon>
        <taxon>Bacillota</taxon>
        <taxon>Clostridia</taxon>
        <taxon>Lachnospirales</taxon>
        <taxon>Lachnospiraceae</taxon>
        <taxon>Variimorphobacter</taxon>
    </lineage>
</organism>
<evidence type="ECO:0000313" key="2">
    <source>
        <dbReference type="Proteomes" id="UP000574276"/>
    </source>
</evidence>
<comment type="caution">
    <text evidence="1">The sequence shown here is derived from an EMBL/GenBank/DDBJ whole genome shotgun (WGS) entry which is preliminary data.</text>
</comment>
<dbReference type="InterPro" id="IPR024227">
    <property type="entry name" value="DUF3795"/>
</dbReference>
<dbReference type="EMBL" id="JACEGA010000001">
    <property type="protein sequence ID" value="MBB2183701.1"/>
    <property type="molecule type" value="Genomic_DNA"/>
</dbReference>
<sequence length="178" mass="19798">MRNVTICGEYCDGCQHLVNDECAGCREEAGCVKMWESGCTIYQCAADKQLFHCGFCADFPCKMLIDTTSKWNSNGINHLEELMKEQSVVQSRCGLLCNECEYKETCGCGGCLETKGHPFHGECPVAICCQNNGYMHCGECPNMPCEQLYTYSCLDQEHGDKPSGGRLGVLRCWARNQT</sequence>
<dbReference type="RefSeq" id="WP_228353331.1">
    <property type="nucleotide sequence ID" value="NZ_JACEGA010000001.1"/>
</dbReference>
<dbReference type="AlphaFoldDB" id="A0A839K4W1"/>
<proteinExistence type="predicted"/>
<evidence type="ECO:0000313" key="1">
    <source>
        <dbReference type="EMBL" id="MBB2183701.1"/>
    </source>
</evidence>
<gene>
    <name evidence="1" type="ORF">H0486_12530</name>
</gene>
<dbReference type="Pfam" id="PF12675">
    <property type="entry name" value="DUF3795"/>
    <property type="match status" value="2"/>
</dbReference>